<dbReference type="InterPro" id="IPR000850">
    <property type="entry name" value="Adenylat/UMP-CMP_kin"/>
</dbReference>
<evidence type="ECO:0000313" key="8">
    <source>
        <dbReference type="EMBL" id="GAQ90693.1"/>
    </source>
</evidence>
<evidence type="ECO:0000313" key="9">
    <source>
        <dbReference type="Proteomes" id="UP000054558"/>
    </source>
</evidence>
<dbReference type="AlphaFoldDB" id="A0A1Y1IJ11"/>
<feature type="compositionally biased region" description="Low complexity" evidence="7">
    <location>
        <begin position="434"/>
        <end position="452"/>
    </location>
</feature>
<evidence type="ECO:0000256" key="3">
    <source>
        <dbReference type="ARBA" id="ARBA00022679"/>
    </source>
</evidence>
<proteinExistence type="inferred from homology"/>
<accession>A0A1Y1IJ11</accession>
<dbReference type="Proteomes" id="UP000054558">
    <property type="component" value="Unassembled WGS sequence"/>
</dbReference>
<sequence length="497" mass="49076">MGCAASVEAVASDGKRLLPEGVAKLDSKAPQADPPATKEDGAPKAGPPASNASAPEAKPTQGKSPADATGPTNGSSPATNTSVAIKEANAERFKDGEATVVFVLGGPGCGKGTQCARMVADFGFQHLSAGDLLRAEVQKGSALGQQLDATMKEGGLVPVDVTLALLRAAMKASPVKRFLVDGFPRAVDQAVAFEASVAAPNLVLFFDCPLETMQARLMKRGESSGRADDNPATIQKRFDTFLSQSLPVLAHYQAALEADPRGATVHKISAVPPPDQVYTEVAAILRQCQHTFVPGAAPAPAPNTDEPAPAALLAAPAAVTAPSAAREATSALPASVVAAAAGETKPSAPMTATAAAVAPIVAPVAGSGAPASPRAPAVAEAVPAAPVGTAAATEVKAGGSAGGAGVEEANKGAAESGASLPALAATPVAQEAVPAAAANSAPTPAESKPAEAGGDGKAEDDKKADKGAAGTTVDGPQEARSEVLIAAVTSEPKQEAQ</sequence>
<dbReference type="PROSITE" id="PS00113">
    <property type="entry name" value="ADENYLATE_KINASE"/>
    <property type="match status" value="1"/>
</dbReference>
<dbReference type="GO" id="GO:0005524">
    <property type="term" value="F:ATP binding"/>
    <property type="evidence" value="ECO:0007669"/>
    <property type="project" value="InterPro"/>
</dbReference>
<dbReference type="InterPro" id="IPR027417">
    <property type="entry name" value="P-loop_NTPase"/>
</dbReference>
<keyword evidence="9" id="KW-1185">Reference proteome</keyword>
<keyword evidence="4" id="KW-0547">Nucleotide-binding</keyword>
<dbReference type="EMBL" id="DF237623">
    <property type="protein sequence ID" value="GAQ90693.1"/>
    <property type="molecule type" value="Genomic_DNA"/>
</dbReference>
<dbReference type="Gene3D" id="3.40.50.300">
    <property type="entry name" value="P-loop containing nucleotide triphosphate hydrolases"/>
    <property type="match status" value="1"/>
</dbReference>
<evidence type="ECO:0000256" key="6">
    <source>
        <dbReference type="RuleBase" id="RU003330"/>
    </source>
</evidence>
<evidence type="ECO:0000256" key="5">
    <source>
        <dbReference type="ARBA" id="ARBA00022777"/>
    </source>
</evidence>
<comment type="similarity">
    <text evidence="1 6">Belongs to the adenylate kinase family.</text>
</comment>
<evidence type="ECO:0000256" key="1">
    <source>
        <dbReference type="ARBA" id="ARBA00007220"/>
    </source>
</evidence>
<feature type="compositionally biased region" description="Basic and acidic residues" evidence="7">
    <location>
        <begin position="13"/>
        <end position="27"/>
    </location>
</feature>
<dbReference type="SUPFAM" id="SSF52540">
    <property type="entry name" value="P-loop containing nucleoside triphosphate hydrolases"/>
    <property type="match status" value="1"/>
</dbReference>
<dbReference type="OrthoDB" id="442176at2759"/>
<feature type="region of interest" description="Disordered" evidence="7">
    <location>
        <begin position="1"/>
        <end position="80"/>
    </location>
</feature>
<gene>
    <name evidence="8" type="ORF">KFL_006740070</name>
</gene>
<evidence type="ECO:0000256" key="7">
    <source>
        <dbReference type="SAM" id="MobiDB-lite"/>
    </source>
</evidence>
<protein>
    <recommendedName>
        <fullName evidence="2">adenylate kinase</fullName>
        <ecNumber evidence="2">2.7.4.3</ecNumber>
    </recommendedName>
</protein>
<evidence type="ECO:0000256" key="4">
    <source>
        <dbReference type="ARBA" id="ARBA00022741"/>
    </source>
</evidence>
<organism evidence="8 9">
    <name type="scientific">Klebsormidium nitens</name>
    <name type="common">Green alga</name>
    <name type="synonym">Ulothrix nitens</name>
    <dbReference type="NCBI Taxonomy" id="105231"/>
    <lineage>
        <taxon>Eukaryota</taxon>
        <taxon>Viridiplantae</taxon>
        <taxon>Streptophyta</taxon>
        <taxon>Klebsormidiophyceae</taxon>
        <taxon>Klebsormidiales</taxon>
        <taxon>Klebsormidiaceae</taxon>
        <taxon>Klebsormidium</taxon>
    </lineage>
</organism>
<feature type="compositionally biased region" description="Polar residues" evidence="7">
    <location>
        <begin position="70"/>
        <end position="80"/>
    </location>
</feature>
<feature type="compositionally biased region" description="Basic and acidic residues" evidence="7">
    <location>
        <begin position="454"/>
        <end position="466"/>
    </location>
</feature>
<evidence type="ECO:0000256" key="2">
    <source>
        <dbReference type="ARBA" id="ARBA00012955"/>
    </source>
</evidence>
<dbReference type="CDD" id="cd01428">
    <property type="entry name" value="ADK"/>
    <property type="match status" value="1"/>
</dbReference>
<dbReference type="PANTHER" id="PTHR23359">
    <property type="entry name" value="NUCLEOTIDE KINASE"/>
    <property type="match status" value="1"/>
</dbReference>
<dbReference type="OMA" id="DGMMTID"/>
<dbReference type="GO" id="GO:0005829">
    <property type="term" value="C:cytosol"/>
    <property type="evidence" value="ECO:0000318"/>
    <property type="project" value="GO_Central"/>
</dbReference>
<keyword evidence="3 6" id="KW-0808">Transferase</keyword>
<keyword evidence="5 6" id="KW-0418">Kinase</keyword>
<feature type="region of interest" description="Disordered" evidence="7">
    <location>
        <begin position="434"/>
        <end position="497"/>
    </location>
</feature>
<dbReference type="Pfam" id="PF00406">
    <property type="entry name" value="ADK"/>
    <property type="match status" value="1"/>
</dbReference>
<dbReference type="GO" id="GO:0005737">
    <property type="term" value="C:cytoplasm"/>
    <property type="evidence" value="ECO:0000318"/>
    <property type="project" value="GO_Central"/>
</dbReference>
<dbReference type="EC" id="2.7.4.3" evidence="2"/>
<dbReference type="HAMAP" id="MF_00235">
    <property type="entry name" value="Adenylate_kinase_Adk"/>
    <property type="match status" value="1"/>
</dbReference>
<dbReference type="InterPro" id="IPR033690">
    <property type="entry name" value="Adenylat_kinase_CS"/>
</dbReference>
<name>A0A1Y1IJ11_KLENI</name>
<dbReference type="STRING" id="105231.A0A1Y1IJ11"/>
<dbReference type="PRINTS" id="PR00094">
    <property type="entry name" value="ADENYLTKNASE"/>
</dbReference>
<dbReference type="GO" id="GO:0004017">
    <property type="term" value="F:AMP kinase activity"/>
    <property type="evidence" value="ECO:0000318"/>
    <property type="project" value="GO_Central"/>
</dbReference>
<reference evidence="8 9" key="1">
    <citation type="journal article" date="2014" name="Nat. Commun.">
        <title>Klebsormidium flaccidum genome reveals primary factors for plant terrestrial adaptation.</title>
        <authorList>
            <person name="Hori K."/>
            <person name="Maruyama F."/>
            <person name="Fujisawa T."/>
            <person name="Togashi T."/>
            <person name="Yamamoto N."/>
            <person name="Seo M."/>
            <person name="Sato S."/>
            <person name="Yamada T."/>
            <person name="Mori H."/>
            <person name="Tajima N."/>
            <person name="Moriyama T."/>
            <person name="Ikeuchi M."/>
            <person name="Watanabe M."/>
            <person name="Wada H."/>
            <person name="Kobayashi K."/>
            <person name="Saito M."/>
            <person name="Masuda T."/>
            <person name="Sasaki-Sekimoto Y."/>
            <person name="Mashiguchi K."/>
            <person name="Awai K."/>
            <person name="Shimojima M."/>
            <person name="Masuda S."/>
            <person name="Iwai M."/>
            <person name="Nobusawa T."/>
            <person name="Narise T."/>
            <person name="Kondo S."/>
            <person name="Saito H."/>
            <person name="Sato R."/>
            <person name="Murakawa M."/>
            <person name="Ihara Y."/>
            <person name="Oshima-Yamada Y."/>
            <person name="Ohtaka K."/>
            <person name="Satoh M."/>
            <person name="Sonobe K."/>
            <person name="Ishii M."/>
            <person name="Ohtani R."/>
            <person name="Kanamori-Sato M."/>
            <person name="Honoki R."/>
            <person name="Miyazaki D."/>
            <person name="Mochizuki H."/>
            <person name="Umetsu J."/>
            <person name="Higashi K."/>
            <person name="Shibata D."/>
            <person name="Kamiya Y."/>
            <person name="Sato N."/>
            <person name="Nakamura Y."/>
            <person name="Tabata S."/>
            <person name="Ida S."/>
            <person name="Kurokawa K."/>
            <person name="Ohta H."/>
        </authorList>
    </citation>
    <scope>NUCLEOTIDE SEQUENCE [LARGE SCALE GENOMIC DNA]</scope>
    <source>
        <strain evidence="8 9">NIES-2285</strain>
    </source>
</reference>